<dbReference type="Pfam" id="PF00270">
    <property type="entry name" value="DEAD"/>
    <property type="match status" value="1"/>
</dbReference>
<dbReference type="InterPro" id="IPR027417">
    <property type="entry name" value="P-loop_NTPase"/>
</dbReference>
<dbReference type="GO" id="GO:0005634">
    <property type="term" value="C:nucleus"/>
    <property type="evidence" value="ECO:0007669"/>
    <property type="project" value="TreeGrafter"/>
</dbReference>
<keyword evidence="19" id="KW-1185">Reference proteome</keyword>
<dbReference type="SMART" id="SM00490">
    <property type="entry name" value="HELICc"/>
    <property type="match status" value="1"/>
</dbReference>
<dbReference type="FunFam" id="1.20.120.1080:FF:000002">
    <property type="entry name" value="Putative ATP-dependent RNA helicase DHX36"/>
    <property type="match status" value="1"/>
</dbReference>
<dbReference type="Pfam" id="PF26026">
    <property type="entry name" value="RNA_hel_CTD"/>
    <property type="match status" value="1"/>
</dbReference>
<evidence type="ECO:0000256" key="3">
    <source>
        <dbReference type="ARBA" id="ARBA00012552"/>
    </source>
</evidence>
<dbReference type="FunFam" id="3.40.50.300:FF:000325">
    <property type="entry name" value="ATP-dependent RNA helicase DHX29"/>
    <property type="match status" value="1"/>
</dbReference>
<keyword evidence="14" id="KW-0812">Transmembrane</keyword>
<dbReference type="SUPFAM" id="SSF53335">
    <property type="entry name" value="S-adenosyl-L-methionine-dependent methyltransferases"/>
    <property type="match status" value="1"/>
</dbReference>
<dbReference type="Proteomes" id="UP000054408">
    <property type="component" value="Unassembled WGS sequence"/>
</dbReference>
<dbReference type="InterPro" id="IPR011545">
    <property type="entry name" value="DEAD/DEAH_box_helicase_dom"/>
</dbReference>
<feature type="transmembrane region" description="Helical" evidence="14">
    <location>
        <begin position="117"/>
        <end position="137"/>
    </location>
</feature>
<dbReference type="FunFam" id="3.40.50.300:FF:000526">
    <property type="entry name" value="DExH-box ATP-dependent RNA helicase DExH3"/>
    <property type="match status" value="1"/>
</dbReference>
<keyword evidence="14" id="KW-0472">Membrane</keyword>
<feature type="compositionally biased region" description="Basic residues" evidence="13">
    <location>
        <begin position="1187"/>
        <end position="1198"/>
    </location>
</feature>
<dbReference type="InterPro" id="IPR002464">
    <property type="entry name" value="DNA/RNA_helicase_DEAH_CS"/>
</dbReference>
<dbReference type="OrthoDB" id="5600252at2759"/>
<evidence type="ECO:0000256" key="2">
    <source>
        <dbReference type="ARBA" id="ARBA00008792"/>
    </source>
</evidence>
<comment type="subcellular location">
    <subcellularLocation>
        <location evidence="1">Host membrane</location>
        <topology evidence="1">Single-pass membrane protein</topology>
    </subcellularLocation>
</comment>
<evidence type="ECO:0000256" key="5">
    <source>
        <dbReference type="ARBA" id="ARBA00022801"/>
    </source>
</evidence>
<evidence type="ECO:0000256" key="7">
    <source>
        <dbReference type="ARBA" id="ARBA00022840"/>
    </source>
</evidence>
<dbReference type="PANTHER" id="PTHR18934">
    <property type="entry name" value="ATP-DEPENDENT RNA HELICASE"/>
    <property type="match status" value="1"/>
</dbReference>
<feature type="domain" description="Helicase C-terminal" evidence="17">
    <location>
        <begin position="1508"/>
        <end position="1683"/>
    </location>
</feature>
<evidence type="ECO:0000259" key="15">
    <source>
        <dbReference type="PROSITE" id="PS50908"/>
    </source>
</evidence>
<dbReference type="PROSITE" id="PS51192">
    <property type="entry name" value="HELICASE_ATP_BIND_1"/>
    <property type="match status" value="1"/>
</dbReference>
<evidence type="ECO:0000256" key="14">
    <source>
        <dbReference type="SAM" id="Phobius"/>
    </source>
</evidence>
<accession>A0A0L0DJR1</accession>
<protein>
    <recommendedName>
        <fullName evidence="3">RNA helicase</fullName>
        <ecNumber evidence="3">3.6.4.13</ecNumber>
    </recommendedName>
</protein>
<dbReference type="GO" id="GO:0005524">
    <property type="term" value="F:ATP binding"/>
    <property type="evidence" value="ECO:0007669"/>
    <property type="project" value="UniProtKB-KW"/>
</dbReference>
<evidence type="ECO:0000256" key="13">
    <source>
        <dbReference type="SAM" id="MobiDB-lite"/>
    </source>
</evidence>
<dbReference type="SUPFAM" id="SSF54495">
    <property type="entry name" value="UBC-like"/>
    <property type="match status" value="1"/>
</dbReference>
<dbReference type="GO" id="GO:0003724">
    <property type="term" value="F:RNA helicase activity"/>
    <property type="evidence" value="ECO:0007669"/>
    <property type="project" value="UniProtKB-EC"/>
</dbReference>
<dbReference type="PROSITE" id="PS51194">
    <property type="entry name" value="HELICASE_CTER"/>
    <property type="match status" value="1"/>
</dbReference>
<dbReference type="SMART" id="SM00847">
    <property type="entry name" value="HA2"/>
    <property type="match status" value="1"/>
</dbReference>
<dbReference type="STRING" id="461836.A0A0L0DJR1"/>
<feature type="transmembrane region" description="Helical" evidence="14">
    <location>
        <begin position="30"/>
        <end position="50"/>
    </location>
</feature>
<dbReference type="InterPro" id="IPR011709">
    <property type="entry name" value="DEAD-box_helicase_OB_fold"/>
</dbReference>
<dbReference type="EMBL" id="GL349474">
    <property type="protein sequence ID" value="KNC52644.1"/>
    <property type="molecule type" value="Genomic_DNA"/>
</dbReference>
<dbReference type="Gene3D" id="3.40.50.150">
    <property type="entry name" value="Vaccinia Virus protein VP39"/>
    <property type="match status" value="1"/>
</dbReference>
<dbReference type="Pfam" id="PF04408">
    <property type="entry name" value="WHD_HA2"/>
    <property type="match status" value="1"/>
</dbReference>
<feature type="coiled-coil region" evidence="12">
    <location>
        <begin position="753"/>
        <end position="787"/>
    </location>
</feature>
<feature type="transmembrane region" description="Helical" evidence="14">
    <location>
        <begin position="71"/>
        <end position="97"/>
    </location>
</feature>
<dbReference type="InterPro" id="IPR016135">
    <property type="entry name" value="UBQ-conjugating_enzyme/RWD"/>
</dbReference>
<comment type="catalytic activity">
    <reaction evidence="10">
        <text>ATP + H2O = ADP + phosphate + H(+)</text>
        <dbReference type="Rhea" id="RHEA:13065"/>
        <dbReference type="ChEBI" id="CHEBI:15377"/>
        <dbReference type="ChEBI" id="CHEBI:15378"/>
        <dbReference type="ChEBI" id="CHEBI:30616"/>
        <dbReference type="ChEBI" id="CHEBI:43474"/>
        <dbReference type="ChEBI" id="CHEBI:456216"/>
        <dbReference type="EC" id="3.6.4.13"/>
    </reaction>
</comment>
<dbReference type="eggNOG" id="KOG0920">
    <property type="taxonomic scope" value="Eukaryota"/>
</dbReference>
<evidence type="ECO:0000256" key="9">
    <source>
        <dbReference type="ARBA" id="ARBA00023054"/>
    </source>
</evidence>
<evidence type="ECO:0000259" key="17">
    <source>
        <dbReference type="PROSITE" id="PS51194"/>
    </source>
</evidence>
<feature type="region of interest" description="Disordered" evidence="13">
    <location>
        <begin position="902"/>
        <end position="928"/>
    </location>
</feature>
<dbReference type="Pfam" id="PF05773">
    <property type="entry name" value="RWD"/>
    <property type="match status" value="1"/>
</dbReference>
<dbReference type="Gene3D" id="3.40.50.300">
    <property type="entry name" value="P-loop containing nucleotide triphosphate hydrolases"/>
    <property type="match status" value="2"/>
</dbReference>
<dbReference type="GO" id="GO:0033644">
    <property type="term" value="C:host cell membrane"/>
    <property type="evidence" value="ECO:0007669"/>
    <property type="project" value="UniProtKB-SubCell"/>
</dbReference>
<feature type="compositionally biased region" description="Low complexity" evidence="13">
    <location>
        <begin position="581"/>
        <end position="600"/>
    </location>
</feature>
<dbReference type="SMART" id="SM00487">
    <property type="entry name" value="DEXDc"/>
    <property type="match status" value="1"/>
</dbReference>
<dbReference type="PROSITE" id="PS00690">
    <property type="entry name" value="DEAH_ATP_HELICASE"/>
    <property type="match status" value="1"/>
</dbReference>
<dbReference type="InterPro" id="IPR007502">
    <property type="entry name" value="Helicase-assoc_dom"/>
</dbReference>
<dbReference type="GO" id="GO:0003723">
    <property type="term" value="F:RNA binding"/>
    <property type="evidence" value="ECO:0007669"/>
    <property type="project" value="UniProtKB-KW"/>
</dbReference>
<dbReference type="Gene3D" id="1.20.120.1080">
    <property type="match status" value="1"/>
</dbReference>
<feature type="compositionally biased region" description="Low complexity" evidence="13">
    <location>
        <begin position="642"/>
        <end position="659"/>
    </location>
</feature>
<dbReference type="InterPro" id="IPR029063">
    <property type="entry name" value="SAM-dependent_MTases_sf"/>
</dbReference>
<keyword evidence="4" id="KW-0547">Nucleotide-binding</keyword>
<dbReference type="PROSITE" id="PS50908">
    <property type="entry name" value="RWD"/>
    <property type="match status" value="1"/>
</dbReference>
<dbReference type="OMA" id="WQRTPMQ"/>
<feature type="region of interest" description="Disordered" evidence="13">
    <location>
        <begin position="1150"/>
        <end position="1214"/>
    </location>
</feature>
<dbReference type="SUPFAM" id="SSF52540">
    <property type="entry name" value="P-loop containing nucleoside triphosphate hydrolases"/>
    <property type="match status" value="1"/>
</dbReference>
<comment type="similarity">
    <text evidence="11">Belongs to the DExH box helicase family.</text>
</comment>
<dbReference type="Pfam" id="PF00271">
    <property type="entry name" value="Helicase_C"/>
    <property type="match status" value="1"/>
</dbReference>
<dbReference type="Gene3D" id="3.10.110.10">
    <property type="entry name" value="Ubiquitin Conjugating Enzyme"/>
    <property type="match status" value="1"/>
</dbReference>
<dbReference type="InterPro" id="IPR006575">
    <property type="entry name" value="RWD_dom"/>
</dbReference>
<keyword evidence="6" id="KW-0347">Helicase</keyword>
<dbReference type="CDD" id="cd17917">
    <property type="entry name" value="DEXHc_RHA-like"/>
    <property type="match status" value="1"/>
</dbReference>
<dbReference type="GeneID" id="25570089"/>
<keyword evidence="9 12" id="KW-0175">Coiled coil</keyword>
<feature type="compositionally biased region" description="Low complexity" evidence="13">
    <location>
        <begin position="905"/>
        <end position="924"/>
    </location>
</feature>
<sequence length="2036" mass="220767">MSSECPTVGRTCVESVAGYGKNLSWFPVPVVVHLASMSLMVVLFVAMTVADMRGPSHAPGSHRLPPKYGISVAPIVRTLSALSFIISLPPVALFYFYHDYDVELACTFAPQIPFLQLVVDTIILAIVITFFTVRAAAIDKFMASAPFAEVKPLTRALVFPTGRAGFAVRVAKTLGAIPRSPDDPAPLADESESDSVSDVAAGLSNWSARRLLQSDNSLPSRPRRLKIIAADAWASATTHAWAKENVRREGLDATLKVTDVPLSYRDALPYDSGSMDLVFTPFLLLKLGTAFDKDAKRLAAGATIFQEIKRVLRPGGRWILIDFTSRAVQVALHLANTVGYGSVIVSDDTFRFSYKSAKYIVCTKSLDDTSSAILRSRPRSQLYTPGSRSRLSPASPFGSLNEPASANLSTNSLPTADDDGWELFPSSAALDMAVASFFHIPLASRLAFLGAFVFDMGFFALCIVVTGAYFHELHHPRRLPYDVQYSSMIVGFCASVPLFEYIHLLDMYSRMKLHGILLATSNARDKHREEEAARKEKERVANMSKKELARYKREQKEKAARAQWEADQEAAGAGKGKKGSKASSGKGKAASAKGGRAGSAAEKKKPKFMGPSPVSLLNEYCQKKKLDKPYFKRARARPPKNAQQASSAPASATRSTGSSKGSGNGNGSGKGKGKGSRKGGDRDEGEGSGGWHRCRLILKDSGGKSRTFCTPESYPSFAEAKHYTAVMGLHALLGQTNVQRSLEPKFQKFWSSLKDEEARNEIHQQRKEQSLERRREAEIRARKLEDALPRVLLSAEAQASIESTLSSSASNAWWDADASAASSQSLAELPELPQAVERKLAKLGFGIELVTSARAAACSNDFDVLRDWLIMNVADDLLPEQYAPKRGIKVITAADKVKLAKDGTTRAGRSSGAASSTSSSRTATPAPDTDMLSAAQQYLMGGMDSFFEREPLATALASAEAAMSAAGAEAEDALPRLIDATVQAYMRNHVWSTATHQAIATAAAVAAAVSDSSDDDTDPIADEATVLESIYDTRFRALAHDRWELDLDSGTRLLVWFHPGLNYPHDLPSLLVLNSDLKPEVSTHVVRKVAAHAAELLGGPLIYDLVGWIEDEWDNLLAAASVSSLNAELGFDDGDDEVSAGASAIAAAAAASGGGGDGPGASTPLDFADLGFARPEDGEPDDEAVMHRSRRKSKRSGRSGRGTTSMWPSLARGRSKAVAAESRKIKAAMDAKAKSSSKYKTMVKFRKQLPAYKAKDEVVSAINSSSVVVISGATGCGKTTQIPQLVLDDAIQSGRGAATRIICTQPRRLAAIGVADRVAKERDSKLGTEVGYHIRLETKFSKETRLLFCTTGILLRYLQGDPRLDSVSHIMVDEVHERSVQSDFLLIILRKLLVARPDLKIVLMSATLNAELFSDYFGGVPVLSIPGRTFPVDIVYLDTVVDATGYVIKKKDRRKGSSKARPALKGTSAAEAADAAAASDSASASARNGSSTAAKIANYNDDEINYELLERLVVHIDESYGEGAILIFMPGMAEISKLVRGITERLRRASGSRRHSIHALHSSLPSAAQSAIFDRPPSGVRKIVVSTNIAETSLTIDDVVYVIDTGKVKETQYDASAMMQELVTTWVSQAGANQRAGRAGRVQPGMCFRVYSKGRFGKMLPQQVPEIQRTPLENLCLQIKSLEFMGSIRGVLADAIEPPEADAVNHAIKFLQDISALEQEDEDRITALGRLLAMLPLDVVVGKVLLYGALFSCLDPILTVAATLGERSLFFSPFEEREAASAAHAKFLRGKSDLLSVANAYSEWERIQNGSGSAAAKRFCGENYLSANGMRSVRAMKHKLARVLRDMGFGESGADLNRYAGNDRMVAAVLAGGLYPRIVKVKHPDKEYTETTSGVIVKEKYDAKAIRLFSKAEGRVFLHPSSLLFSNDRWEHPFVAYFNKVKTSRIFLRDAMMVSPYALLLFGGKIEVHHEKSHLTVDSWLRLKAPAKVSILFRSLRAELNRLLDLKIAEPHVPIDRAPIVEVIVGLFTNEPSSSV</sequence>
<keyword evidence="7" id="KW-0067">ATP-binding</keyword>
<dbReference type="InterPro" id="IPR048333">
    <property type="entry name" value="HA2_WH"/>
</dbReference>
<evidence type="ECO:0000256" key="10">
    <source>
        <dbReference type="ARBA" id="ARBA00047984"/>
    </source>
</evidence>
<evidence type="ECO:0000256" key="4">
    <source>
        <dbReference type="ARBA" id="ARBA00022741"/>
    </source>
</evidence>
<dbReference type="InterPro" id="IPR014001">
    <property type="entry name" value="Helicase_ATP-bd"/>
</dbReference>
<proteinExistence type="inferred from homology"/>
<feature type="compositionally biased region" description="Basic and acidic residues" evidence="13">
    <location>
        <begin position="524"/>
        <end position="560"/>
    </location>
</feature>
<evidence type="ECO:0000313" key="19">
    <source>
        <dbReference type="Proteomes" id="UP000054408"/>
    </source>
</evidence>
<name>A0A0L0DJR1_THETB</name>
<evidence type="ECO:0000256" key="8">
    <source>
        <dbReference type="ARBA" id="ARBA00022884"/>
    </source>
</evidence>
<feature type="transmembrane region" description="Helical" evidence="14">
    <location>
        <begin position="446"/>
        <end position="471"/>
    </location>
</feature>
<dbReference type="RefSeq" id="XP_013755250.1">
    <property type="nucleotide sequence ID" value="XM_013899796.1"/>
</dbReference>
<dbReference type="InterPro" id="IPR059023">
    <property type="entry name" value="RNA_hel_CTD"/>
</dbReference>
<evidence type="ECO:0000256" key="12">
    <source>
        <dbReference type="SAM" id="Coils"/>
    </source>
</evidence>
<dbReference type="PANTHER" id="PTHR18934:SF237">
    <property type="entry name" value="ATP-DEPENDENT DNA_RNA HELICASE DHX36"/>
    <property type="match status" value="1"/>
</dbReference>
<organism evidence="18 19">
    <name type="scientific">Thecamonas trahens ATCC 50062</name>
    <dbReference type="NCBI Taxonomy" id="461836"/>
    <lineage>
        <taxon>Eukaryota</taxon>
        <taxon>Apusozoa</taxon>
        <taxon>Apusomonadida</taxon>
        <taxon>Apusomonadidae</taxon>
        <taxon>Thecamonas</taxon>
    </lineage>
</organism>
<keyword evidence="8" id="KW-0694">RNA-binding</keyword>
<evidence type="ECO:0000259" key="16">
    <source>
        <dbReference type="PROSITE" id="PS51192"/>
    </source>
</evidence>
<dbReference type="InterPro" id="IPR001650">
    <property type="entry name" value="Helicase_C-like"/>
</dbReference>
<keyword evidence="5" id="KW-0378">Hydrolase</keyword>
<feature type="region of interest" description="Disordered" evidence="13">
    <location>
        <begin position="524"/>
        <end position="614"/>
    </location>
</feature>
<feature type="compositionally biased region" description="Gly residues" evidence="13">
    <location>
        <begin position="660"/>
        <end position="670"/>
    </location>
</feature>
<gene>
    <name evidence="18" type="ORF">AMSG_12174</name>
</gene>
<feature type="domain" description="Helicase ATP-binding" evidence="16">
    <location>
        <begin position="1259"/>
        <end position="1426"/>
    </location>
</feature>
<dbReference type="CDD" id="cd18791">
    <property type="entry name" value="SF2_C_RHA"/>
    <property type="match status" value="1"/>
</dbReference>
<evidence type="ECO:0000256" key="11">
    <source>
        <dbReference type="ARBA" id="ARBA00060772"/>
    </source>
</evidence>
<comment type="similarity">
    <text evidence="2">Belongs to the DEAD box helicase family. DEAH subfamily.</text>
</comment>
<dbReference type="EC" id="3.6.4.13" evidence="3"/>
<reference evidence="18 19" key="1">
    <citation type="submission" date="2010-05" db="EMBL/GenBank/DDBJ databases">
        <title>The Genome Sequence of Thecamonas trahens ATCC 50062.</title>
        <authorList>
            <consortium name="The Broad Institute Genome Sequencing Platform"/>
            <person name="Russ C."/>
            <person name="Cuomo C."/>
            <person name="Shea T."/>
            <person name="Young S.K."/>
            <person name="Zeng Q."/>
            <person name="Koehrsen M."/>
            <person name="Haas B."/>
            <person name="Borodovsky M."/>
            <person name="Guigo R."/>
            <person name="Alvarado L."/>
            <person name="Berlin A."/>
            <person name="Bochicchio J."/>
            <person name="Borenstein D."/>
            <person name="Chapman S."/>
            <person name="Chen Z."/>
            <person name="Freedman E."/>
            <person name="Gellesch M."/>
            <person name="Goldberg J."/>
            <person name="Griggs A."/>
            <person name="Gujja S."/>
            <person name="Heilman E."/>
            <person name="Heiman D."/>
            <person name="Hepburn T."/>
            <person name="Howarth C."/>
            <person name="Jen D."/>
            <person name="Larson L."/>
            <person name="Mehta T."/>
            <person name="Park D."/>
            <person name="Pearson M."/>
            <person name="Roberts A."/>
            <person name="Saif S."/>
            <person name="Shenoy N."/>
            <person name="Sisk P."/>
            <person name="Stolte C."/>
            <person name="Sykes S."/>
            <person name="Thomson T."/>
            <person name="Walk T."/>
            <person name="White J."/>
            <person name="Yandava C."/>
            <person name="Burger G."/>
            <person name="Gray M.W."/>
            <person name="Holland P.W.H."/>
            <person name="King N."/>
            <person name="Lang F.B.F."/>
            <person name="Roger A.J."/>
            <person name="Ruiz-Trillo I."/>
            <person name="Lander E."/>
            <person name="Nusbaum C."/>
        </authorList>
    </citation>
    <scope>NUCLEOTIDE SEQUENCE [LARGE SCALE GENOMIC DNA]</scope>
    <source>
        <strain evidence="18 19">ATCC 50062</strain>
    </source>
</reference>
<feature type="region of interest" description="Disordered" evidence="13">
    <location>
        <begin position="634"/>
        <end position="691"/>
    </location>
</feature>
<evidence type="ECO:0000256" key="1">
    <source>
        <dbReference type="ARBA" id="ARBA00004379"/>
    </source>
</evidence>
<feature type="domain" description="RWD" evidence="15">
    <location>
        <begin position="1022"/>
        <end position="1116"/>
    </location>
</feature>
<dbReference type="Pfam" id="PF21010">
    <property type="entry name" value="HA2_C"/>
    <property type="match status" value="1"/>
</dbReference>
<keyword evidence="14" id="KW-1133">Transmembrane helix</keyword>
<dbReference type="GO" id="GO:0016787">
    <property type="term" value="F:hydrolase activity"/>
    <property type="evidence" value="ECO:0007669"/>
    <property type="project" value="UniProtKB-KW"/>
</dbReference>
<dbReference type="Pfam" id="PF07717">
    <property type="entry name" value="OB_NTP_bind"/>
    <property type="match status" value="1"/>
</dbReference>
<evidence type="ECO:0000313" key="18">
    <source>
        <dbReference type="EMBL" id="KNC52644.1"/>
    </source>
</evidence>
<evidence type="ECO:0000256" key="6">
    <source>
        <dbReference type="ARBA" id="ARBA00022806"/>
    </source>
</evidence>